<dbReference type="AlphaFoldDB" id="A0A835L5F4"/>
<feature type="region of interest" description="Disordered" evidence="1">
    <location>
        <begin position="1"/>
        <end position="32"/>
    </location>
</feature>
<accession>A0A835L5F4</accession>
<dbReference type="EMBL" id="JACKWZ010000124">
    <property type="protein sequence ID" value="KAF9414808.1"/>
    <property type="molecule type" value="Genomic_DNA"/>
</dbReference>
<evidence type="ECO:0000256" key="1">
    <source>
        <dbReference type="SAM" id="MobiDB-lite"/>
    </source>
</evidence>
<dbReference type="Proteomes" id="UP000648187">
    <property type="component" value="Unassembled WGS sequence"/>
</dbReference>
<comment type="caution">
    <text evidence="2">The sequence shown here is derived from an EMBL/GenBank/DDBJ whole genome shotgun (WGS) entry which is preliminary data.</text>
</comment>
<evidence type="ECO:0000313" key="3">
    <source>
        <dbReference type="Proteomes" id="UP000648187"/>
    </source>
</evidence>
<protein>
    <submittedName>
        <fullName evidence="2">Uncharacterized protein</fullName>
    </submittedName>
</protein>
<organism evidence="2 3">
    <name type="scientific">Spodoptera exigua</name>
    <name type="common">Beet armyworm</name>
    <name type="synonym">Noctua fulgens</name>
    <dbReference type="NCBI Taxonomy" id="7107"/>
    <lineage>
        <taxon>Eukaryota</taxon>
        <taxon>Metazoa</taxon>
        <taxon>Ecdysozoa</taxon>
        <taxon>Arthropoda</taxon>
        <taxon>Hexapoda</taxon>
        <taxon>Insecta</taxon>
        <taxon>Pterygota</taxon>
        <taxon>Neoptera</taxon>
        <taxon>Endopterygota</taxon>
        <taxon>Lepidoptera</taxon>
        <taxon>Glossata</taxon>
        <taxon>Ditrysia</taxon>
        <taxon>Noctuoidea</taxon>
        <taxon>Noctuidae</taxon>
        <taxon>Amphipyrinae</taxon>
        <taxon>Spodoptera</taxon>
    </lineage>
</organism>
<gene>
    <name evidence="2" type="ORF">HW555_007388</name>
</gene>
<proteinExistence type="predicted"/>
<name>A0A835L5F4_SPOEX</name>
<reference evidence="2" key="1">
    <citation type="submission" date="2020-08" db="EMBL/GenBank/DDBJ databases">
        <title>Spodoptera exigua strain:BAW_Kor-Di-RS1 Genome sequencing and assembly.</title>
        <authorList>
            <person name="Kim J."/>
            <person name="Nam H.Y."/>
            <person name="Kwon M."/>
            <person name="Choi J.H."/>
            <person name="Cho S.R."/>
            <person name="Kim G.-H."/>
        </authorList>
    </citation>
    <scope>NUCLEOTIDE SEQUENCE</scope>
    <source>
        <strain evidence="2">BAW_Kor-Di-RS1</strain>
        <tissue evidence="2">Whole-body</tissue>
    </source>
</reference>
<sequence>MHNLPSDFLMTNDSDLSEHSDSSDFDGTSNCTMDQIKKRKDNWKVFRPKSKKDDNTPTCSSSYTVTENSSREIWKSKTIRQNGETVGLKIRKSYKNKTCKTFDGGDQIETIKSKRASTRCKVIPCLSNTLGQTSNNVKQMSIIRENRAENVNIDTGCQAIRVNGEHKIRKFNRSQQFCAVQPVYAVEGNVHAETTPFQHTKIVREPLSNRKTVGNEKSNDWCLMSSLEDNEHRFLKHEVYERRSEIPNINKYNIKTDASQGFKRHKHAEQPFPTKLNQNFEVYTYPCLNRPETGSSCKTSDQNRSNNELPSTCSGFWDYFFAKLNAQNQNQTNNTSKPCKCNTTSGSFSNVCRSCDKSYCTHDLSQGSQTGTLKKAPICCGPTFQRTNSMQIPSKELPPCLDLFLSKNAPPCQEVPPPKSKPREKVNCKCYPEKKKQKSKTCEGIGPNASAQSIPCPAAAMAGSKDGLRPCQLPHANITETLSQKYNGEILCIHNPPCVLINGCLNLPPAKEEVTMDSWPANTSQSKSCSSPHSTYNPKKPETEYCVQTFQQTPFIIQNSGCQYSSPIIDIRSYNKWRSNEGFQYQNSSTAKPTSVDGSCQYRPSPFELRNHKDVGNDSARTYGISSNEIQKLKSVNESCQYWLSPTEVEKDQNDTSEGCFYYRRTPTEVKKLSTYSKENVKSGGIDLRVSKPRKEKIVQSMCNHSPPCEVVRLCKATNEPILQDPCMHASISKKLPLSLLELKTRNEAVQSYQHRPKCVEVPICMNNSILLSAKEEVATQEHSKCKMVSKHDPPCVIHSCLARTCDSRVPSDAIPDCVHQPMCKMIPACCRNSAKETVSVHTQYPNQCSLV</sequence>
<evidence type="ECO:0000313" key="2">
    <source>
        <dbReference type="EMBL" id="KAF9414808.1"/>
    </source>
</evidence>
<keyword evidence="3" id="KW-1185">Reference proteome</keyword>